<dbReference type="GO" id="GO:0016491">
    <property type="term" value="F:oxidoreductase activity"/>
    <property type="evidence" value="ECO:0007669"/>
    <property type="project" value="UniProtKB-KW"/>
</dbReference>
<dbReference type="PANTHER" id="PTHR47534">
    <property type="entry name" value="YALI0E05731P"/>
    <property type="match status" value="1"/>
</dbReference>
<dbReference type="SUPFAM" id="SSF51735">
    <property type="entry name" value="NAD(P)-binding Rossmann-fold domains"/>
    <property type="match status" value="1"/>
</dbReference>
<dbReference type="InterPro" id="IPR002347">
    <property type="entry name" value="SDR_fam"/>
</dbReference>
<dbReference type="Gene3D" id="3.40.50.720">
    <property type="entry name" value="NAD(P)-binding Rossmann-like Domain"/>
    <property type="match status" value="1"/>
</dbReference>
<dbReference type="STRING" id="2010991.A0A3M2SH52"/>
<evidence type="ECO:0008006" key="4">
    <source>
        <dbReference type="Google" id="ProtNLM"/>
    </source>
</evidence>
<dbReference type="OrthoDB" id="542013at2759"/>
<gene>
    <name evidence="2" type="ORF">CDV36_003446</name>
</gene>
<accession>A0A3M2SH52</accession>
<dbReference type="Pfam" id="PF00106">
    <property type="entry name" value="adh_short"/>
    <property type="match status" value="1"/>
</dbReference>
<comment type="caution">
    <text evidence="2">The sequence shown here is derived from an EMBL/GenBank/DDBJ whole genome shotgun (WGS) entry which is preliminary data.</text>
</comment>
<name>A0A3M2SH52_9HYPO</name>
<dbReference type="AlphaFoldDB" id="A0A3M2SH52"/>
<dbReference type="InterPro" id="IPR036291">
    <property type="entry name" value="NAD(P)-bd_dom_sf"/>
</dbReference>
<organism evidence="2 3">
    <name type="scientific">Fusarium kuroshium</name>
    <dbReference type="NCBI Taxonomy" id="2010991"/>
    <lineage>
        <taxon>Eukaryota</taxon>
        <taxon>Fungi</taxon>
        <taxon>Dikarya</taxon>
        <taxon>Ascomycota</taxon>
        <taxon>Pezizomycotina</taxon>
        <taxon>Sordariomycetes</taxon>
        <taxon>Hypocreomycetidae</taxon>
        <taxon>Hypocreales</taxon>
        <taxon>Nectriaceae</taxon>
        <taxon>Fusarium</taxon>
        <taxon>Fusarium solani species complex</taxon>
    </lineage>
</organism>
<sequence length="283" mass="31238">MTTRALVVGGTSGIGYAMACRVAAEASTSIVTISGRTKPQNIPHANINFRPLEATSMRQIRQYTDEFKAQGQRLDLLIMTQGIMTMAGRTETPEGIDRKMALHYYGKQLLIRELLPVMSEDGKVVIVFDGWLGSPDKLIWEDLDLKTHYSLGKAADHCMSMNDAMVQYYAAQQKATGVGQRHFVHAWPGGVSSGLWRELPWGLRTVGRVGANLVGVSSETCAEYLLKGVTECCAAGEKEGRYWSNIDNKGRLLAKKAVWSEEQMKKVADHTWGLIDEALTVEA</sequence>
<evidence type="ECO:0000256" key="1">
    <source>
        <dbReference type="ARBA" id="ARBA00023002"/>
    </source>
</evidence>
<dbReference type="InterPro" id="IPR052228">
    <property type="entry name" value="Sec_Metab_Biosynth_Oxidored"/>
</dbReference>
<dbReference type="PANTHER" id="PTHR47534:SF3">
    <property type="entry name" value="ALCOHOL DEHYDROGENASE-LIKE C-TERMINAL DOMAIN-CONTAINING PROTEIN"/>
    <property type="match status" value="1"/>
</dbReference>
<evidence type="ECO:0000313" key="2">
    <source>
        <dbReference type="EMBL" id="RMJ16861.1"/>
    </source>
</evidence>
<keyword evidence="3" id="KW-1185">Reference proteome</keyword>
<protein>
    <recommendedName>
        <fullName evidence="4">Oxidoreductase andH</fullName>
    </recommendedName>
</protein>
<reference evidence="2 3" key="1">
    <citation type="submission" date="2017-06" db="EMBL/GenBank/DDBJ databases">
        <title>Comparative genomic analysis of Ambrosia Fusariam Clade fungi.</title>
        <authorList>
            <person name="Stajich J.E."/>
            <person name="Carrillo J."/>
            <person name="Kijimoto T."/>
            <person name="Eskalen A."/>
            <person name="O'Donnell K."/>
            <person name="Kasson M."/>
        </authorList>
    </citation>
    <scope>NUCLEOTIDE SEQUENCE [LARGE SCALE GENOMIC DNA]</scope>
    <source>
        <strain evidence="2">UCR3666</strain>
    </source>
</reference>
<proteinExistence type="predicted"/>
<keyword evidence="1" id="KW-0560">Oxidoreductase</keyword>
<dbReference type="EMBL" id="NKUJ01000041">
    <property type="protein sequence ID" value="RMJ16861.1"/>
    <property type="molecule type" value="Genomic_DNA"/>
</dbReference>
<dbReference type="Proteomes" id="UP000277212">
    <property type="component" value="Unassembled WGS sequence"/>
</dbReference>
<evidence type="ECO:0000313" key="3">
    <source>
        <dbReference type="Proteomes" id="UP000277212"/>
    </source>
</evidence>